<keyword evidence="2" id="KW-1185">Reference proteome</keyword>
<dbReference type="Proteomes" id="UP000275267">
    <property type="component" value="Unassembled WGS sequence"/>
</dbReference>
<comment type="caution">
    <text evidence="1">The sequence shown here is derived from an EMBL/GenBank/DDBJ whole genome shotgun (WGS) entry which is preliminary data.</text>
</comment>
<organism evidence="1 2">
    <name type="scientific">Panicum miliaceum</name>
    <name type="common">Proso millet</name>
    <name type="synonym">Broomcorn millet</name>
    <dbReference type="NCBI Taxonomy" id="4540"/>
    <lineage>
        <taxon>Eukaryota</taxon>
        <taxon>Viridiplantae</taxon>
        <taxon>Streptophyta</taxon>
        <taxon>Embryophyta</taxon>
        <taxon>Tracheophyta</taxon>
        <taxon>Spermatophyta</taxon>
        <taxon>Magnoliopsida</taxon>
        <taxon>Liliopsida</taxon>
        <taxon>Poales</taxon>
        <taxon>Poaceae</taxon>
        <taxon>PACMAD clade</taxon>
        <taxon>Panicoideae</taxon>
        <taxon>Panicodae</taxon>
        <taxon>Paniceae</taxon>
        <taxon>Panicinae</taxon>
        <taxon>Panicum</taxon>
        <taxon>Panicum sect. Panicum</taxon>
    </lineage>
</organism>
<proteinExistence type="predicted"/>
<gene>
    <name evidence="1" type="ORF">C2845_PM09G21230</name>
</gene>
<protein>
    <recommendedName>
        <fullName evidence="3">RNase H type-1 domain-containing protein</fullName>
    </recommendedName>
</protein>
<accession>A0A3L6S3M2</accession>
<evidence type="ECO:0000313" key="1">
    <source>
        <dbReference type="EMBL" id="RLN13008.1"/>
    </source>
</evidence>
<sequence length="99" mass="11357">MRSAEDLAYIIQKQSFELLKLEVHREMVCARKRWRRPSAGFLKINIDGSFIESTSSGGWDFVIRDDNMDVTHAGAGSCQYLMDAFDAEILLVSMVWRKP</sequence>
<reference evidence="2" key="1">
    <citation type="journal article" date="2019" name="Nat. Commun.">
        <title>The genome of broomcorn millet.</title>
        <authorList>
            <person name="Zou C."/>
            <person name="Miki D."/>
            <person name="Li D."/>
            <person name="Tang Q."/>
            <person name="Xiao L."/>
            <person name="Rajput S."/>
            <person name="Deng P."/>
            <person name="Jia W."/>
            <person name="Huang R."/>
            <person name="Zhang M."/>
            <person name="Sun Y."/>
            <person name="Hu J."/>
            <person name="Fu X."/>
            <person name="Schnable P.S."/>
            <person name="Li F."/>
            <person name="Zhang H."/>
            <person name="Feng B."/>
            <person name="Zhu X."/>
            <person name="Liu R."/>
            <person name="Schnable J.C."/>
            <person name="Zhu J.-K."/>
            <person name="Zhang H."/>
        </authorList>
    </citation>
    <scope>NUCLEOTIDE SEQUENCE [LARGE SCALE GENOMIC DNA]</scope>
</reference>
<dbReference type="AlphaFoldDB" id="A0A3L6S3M2"/>
<name>A0A3L6S3M2_PANMI</name>
<evidence type="ECO:0008006" key="3">
    <source>
        <dbReference type="Google" id="ProtNLM"/>
    </source>
</evidence>
<dbReference type="OrthoDB" id="690769at2759"/>
<dbReference type="EMBL" id="PQIB02000006">
    <property type="protein sequence ID" value="RLN13008.1"/>
    <property type="molecule type" value="Genomic_DNA"/>
</dbReference>
<evidence type="ECO:0000313" key="2">
    <source>
        <dbReference type="Proteomes" id="UP000275267"/>
    </source>
</evidence>